<feature type="domain" description="COQ9 C-terminal" evidence="7">
    <location>
        <begin position="122"/>
        <end position="197"/>
    </location>
</feature>
<dbReference type="PANTHER" id="PTHR21427:SF19">
    <property type="entry name" value="UBIQUINONE BIOSYNTHESIS PROTEIN COQ9, MITOCHONDRIAL"/>
    <property type="match status" value="1"/>
</dbReference>
<keyword evidence="9" id="KW-1185">Reference proteome</keyword>
<protein>
    <submittedName>
        <fullName evidence="8">COQ9 family protein</fullName>
    </submittedName>
</protein>
<keyword evidence="4" id="KW-0809">Transit peptide</keyword>
<evidence type="ECO:0000256" key="1">
    <source>
        <dbReference type="ARBA" id="ARBA00004749"/>
    </source>
</evidence>
<reference evidence="8 9" key="1">
    <citation type="submission" date="2021-08" db="EMBL/GenBank/DDBJ databases">
        <title>Caldovatus sediminis gen. nov., sp. nov., a moderately thermophilic bacterium isolated from a hot spring.</title>
        <authorList>
            <person name="Hu C.-J."/>
            <person name="Li W.-J."/>
            <person name="Xian W.-D."/>
        </authorList>
    </citation>
    <scope>NUCLEOTIDE SEQUENCE [LARGE SCALE GENOMIC DNA]</scope>
    <source>
        <strain evidence="8 9">SYSU G05006</strain>
    </source>
</reference>
<evidence type="ECO:0000256" key="6">
    <source>
        <dbReference type="ARBA" id="ARBA00058104"/>
    </source>
</evidence>
<gene>
    <name evidence="8" type="ORF">K1J50_14830</name>
</gene>
<comment type="function">
    <text evidence="6">Membrane-associated protein that warps the membrane surface to access and bind aromatic isoprenes with high specificity, including ubiquinone (CoQ) isoprene intermediates and presents them directly to COQ7, therefore facilitating the COQ7-mediated hydroxylase step. Participates in the biosynthesis of coenzyme Q, also named ubiquinone, an essential lipid-soluble electron transporter for aerobic cellular respiration.</text>
</comment>
<dbReference type="PANTHER" id="PTHR21427">
    <property type="entry name" value="UBIQUINONE BIOSYNTHESIS PROTEIN COQ9, MITOCHONDRIAL"/>
    <property type="match status" value="1"/>
</dbReference>
<evidence type="ECO:0000313" key="8">
    <source>
        <dbReference type="EMBL" id="MBW8270757.1"/>
    </source>
</evidence>
<dbReference type="InterPro" id="IPR013718">
    <property type="entry name" value="COQ9_C"/>
</dbReference>
<keyword evidence="3" id="KW-0831">Ubiquinone biosynthesis</keyword>
<dbReference type="Proteomes" id="UP001519924">
    <property type="component" value="Unassembled WGS sequence"/>
</dbReference>
<evidence type="ECO:0000259" key="7">
    <source>
        <dbReference type="Pfam" id="PF08511"/>
    </source>
</evidence>
<comment type="pathway">
    <text evidence="1">Cofactor biosynthesis; ubiquinone biosynthesis.</text>
</comment>
<proteinExistence type="inferred from homology"/>
<dbReference type="NCBIfam" id="TIGR02396">
    <property type="entry name" value="diverge_rpsU"/>
    <property type="match status" value="1"/>
</dbReference>
<organism evidence="8 9">
    <name type="scientific">Caldovatus aquaticus</name>
    <dbReference type="NCBI Taxonomy" id="2865671"/>
    <lineage>
        <taxon>Bacteria</taxon>
        <taxon>Pseudomonadati</taxon>
        <taxon>Pseudomonadota</taxon>
        <taxon>Alphaproteobacteria</taxon>
        <taxon>Acetobacterales</taxon>
        <taxon>Roseomonadaceae</taxon>
        <taxon>Caldovatus</taxon>
    </lineage>
</organism>
<keyword evidence="5" id="KW-0446">Lipid-binding</keyword>
<evidence type="ECO:0000256" key="2">
    <source>
        <dbReference type="ARBA" id="ARBA00010766"/>
    </source>
</evidence>
<sequence length="212" mass="22876">MTAGCAAIERSPERDAAIRAILRHVPARGWTWAALRAGLADLGRDPVEAASLFPRGPVGAIEAWSDLADREMAEAAAAANLAALRTPARIRRLVELRLRAAAPHREALRRALALLALPWNAAAAARCTARTADAMWHAAGDRSADFSWYTRRASLAAIYLATLAYWLRPEADGADPETHLAATLAFLDRRMADLARLAGMRRALACARRAPA</sequence>
<dbReference type="EMBL" id="JAHZUY010000052">
    <property type="protein sequence ID" value="MBW8270757.1"/>
    <property type="molecule type" value="Genomic_DNA"/>
</dbReference>
<evidence type="ECO:0000256" key="4">
    <source>
        <dbReference type="ARBA" id="ARBA00022946"/>
    </source>
</evidence>
<dbReference type="Gene3D" id="1.10.357.10">
    <property type="entry name" value="Tetracycline Repressor, domain 2"/>
    <property type="match status" value="1"/>
</dbReference>
<accession>A0ABS7F731</accession>
<comment type="caution">
    <text evidence="8">The sequence shown here is derived from an EMBL/GenBank/DDBJ whole genome shotgun (WGS) entry which is preliminary data.</text>
</comment>
<dbReference type="Pfam" id="PF08511">
    <property type="entry name" value="COQ9"/>
    <property type="match status" value="1"/>
</dbReference>
<dbReference type="InterPro" id="IPR012762">
    <property type="entry name" value="Ubiq_biosynth_COQ9"/>
</dbReference>
<evidence type="ECO:0000313" key="9">
    <source>
        <dbReference type="Proteomes" id="UP001519924"/>
    </source>
</evidence>
<name>A0ABS7F731_9PROT</name>
<evidence type="ECO:0000256" key="5">
    <source>
        <dbReference type="ARBA" id="ARBA00023121"/>
    </source>
</evidence>
<dbReference type="RefSeq" id="WP_220118544.1">
    <property type="nucleotide sequence ID" value="NZ_JAHZUY010000052.1"/>
</dbReference>
<comment type="similarity">
    <text evidence="2">Belongs to the COQ9 family.</text>
</comment>
<evidence type="ECO:0000256" key="3">
    <source>
        <dbReference type="ARBA" id="ARBA00022688"/>
    </source>
</evidence>